<dbReference type="HOGENOM" id="CLU_507932_0_0_0"/>
<evidence type="ECO:0000256" key="4">
    <source>
        <dbReference type="ARBA" id="ARBA00023136"/>
    </source>
</evidence>
<dbReference type="eggNOG" id="COG4775">
    <property type="taxonomic scope" value="Bacteria"/>
</dbReference>
<feature type="compositionally biased region" description="Polar residues" evidence="6">
    <location>
        <begin position="455"/>
        <end position="467"/>
    </location>
</feature>
<dbReference type="STRING" id="530564.Psta_2664"/>
<evidence type="ECO:0000313" key="8">
    <source>
        <dbReference type="EMBL" id="ADB17333.1"/>
    </source>
</evidence>
<dbReference type="Gene3D" id="3.10.20.310">
    <property type="entry name" value="membrane protein fhac"/>
    <property type="match status" value="5"/>
</dbReference>
<organism evidence="8 9">
    <name type="scientific">Pirellula staleyi (strain ATCC 27377 / DSM 6068 / ICPB 4128)</name>
    <name type="common">Pirella staleyi</name>
    <dbReference type="NCBI Taxonomy" id="530564"/>
    <lineage>
        <taxon>Bacteria</taxon>
        <taxon>Pseudomonadati</taxon>
        <taxon>Planctomycetota</taxon>
        <taxon>Planctomycetia</taxon>
        <taxon>Pirellulales</taxon>
        <taxon>Pirellulaceae</taxon>
        <taxon>Pirellula</taxon>
    </lineage>
</organism>
<dbReference type="Proteomes" id="UP000001887">
    <property type="component" value="Chromosome"/>
</dbReference>
<name>D2R6N3_PIRSD</name>
<evidence type="ECO:0000256" key="3">
    <source>
        <dbReference type="ARBA" id="ARBA00022729"/>
    </source>
</evidence>
<evidence type="ECO:0000256" key="2">
    <source>
        <dbReference type="ARBA" id="ARBA00022692"/>
    </source>
</evidence>
<dbReference type="InterPro" id="IPR010827">
    <property type="entry name" value="BamA/TamA_POTRA"/>
</dbReference>
<keyword evidence="3" id="KW-0732">Signal</keyword>
<dbReference type="InterPro" id="IPR039910">
    <property type="entry name" value="D15-like"/>
</dbReference>
<dbReference type="InterPro" id="IPR034746">
    <property type="entry name" value="POTRA"/>
</dbReference>
<dbReference type="PANTHER" id="PTHR12815">
    <property type="entry name" value="SORTING AND ASSEMBLY MACHINERY SAMM50 PROTEIN FAMILY MEMBER"/>
    <property type="match status" value="1"/>
</dbReference>
<dbReference type="PANTHER" id="PTHR12815:SF47">
    <property type="entry name" value="TRANSLOCATION AND ASSEMBLY MODULE SUBUNIT TAMA"/>
    <property type="match status" value="1"/>
</dbReference>
<sequence>MSVADHPLRYGHNLAIALLVLIAQAEARAQFGPPSMPPPALPAMATPAAPSGYNVANAAPQLVVDVQVRGNTITKDYEIQKHLRTRKDREFDAELVQSDVRSLVSTGLFRDVQTYTRPADGGVIVIYEVFERPRIQYVRHLGNRGVSEKKMVKEHGLKVGDSINSYATEEARRKIEDLYHRSGFPQAQISILEGDKPGDKGVVFLVNEGALERIWDVEFEGNTIATDARLKTQIESKPGIMWYFWRGKVDRSKIDADVEKLTGYYRSLGYFRARVGREMVFDDSGKWVTLKFVIDEGPRYVVRSVSVEGNVKFASGPLLDFLELKSGQFFDQSAMTKDINTIVDLYGSQGHVFADVQADPRFLEEPGQLDVVYRVQEGGVFSVGDIRVKIEGEYPHTRESVILNRLSLRPGDILDTRELRASERRLKSSQLFETNPQLGDPPKIVVTPPDLQAIGNTASSGGSTVRGQQPEYDSRMPRAPARSDVVRQPSAYPPMQPQVGPYSLELPSPVIPASGTMPIAPSPYAPPVPATSYSPR</sequence>
<dbReference type="AlphaFoldDB" id="D2R6N3"/>
<accession>D2R6N3</accession>
<protein>
    <submittedName>
        <fullName evidence="8">Surface antigen variable number repeat protein</fullName>
    </submittedName>
</protein>
<dbReference type="EMBL" id="CP001848">
    <property type="protein sequence ID" value="ADB17333.1"/>
    <property type="molecule type" value="Genomic_DNA"/>
</dbReference>
<dbReference type="GO" id="GO:0019867">
    <property type="term" value="C:outer membrane"/>
    <property type="evidence" value="ECO:0007669"/>
    <property type="project" value="InterPro"/>
</dbReference>
<gene>
    <name evidence="8" type="ordered locus">Psta_2664</name>
</gene>
<evidence type="ECO:0000256" key="1">
    <source>
        <dbReference type="ARBA" id="ARBA00004370"/>
    </source>
</evidence>
<reference evidence="8 9" key="1">
    <citation type="journal article" date="2009" name="Stand. Genomic Sci.">
        <title>Complete genome sequence of Pirellula staleyi type strain (ATCC 27377).</title>
        <authorList>
            <person name="Clum A."/>
            <person name="Tindall B.J."/>
            <person name="Sikorski J."/>
            <person name="Ivanova N."/>
            <person name="Mavrommatis K."/>
            <person name="Lucas S."/>
            <person name="Glavina del Rio T."/>
            <person name="Nolan M."/>
            <person name="Chen F."/>
            <person name="Tice H."/>
            <person name="Pitluck S."/>
            <person name="Cheng J.F."/>
            <person name="Chertkov O."/>
            <person name="Brettin T."/>
            <person name="Han C."/>
            <person name="Detter J.C."/>
            <person name="Kuske C."/>
            <person name="Bruce D."/>
            <person name="Goodwin L."/>
            <person name="Ovchinikova G."/>
            <person name="Pati A."/>
            <person name="Mikhailova N."/>
            <person name="Chen A."/>
            <person name="Palaniappan K."/>
            <person name="Land M."/>
            <person name="Hauser L."/>
            <person name="Chang Y.J."/>
            <person name="Jeffries C.D."/>
            <person name="Chain P."/>
            <person name="Rohde M."/>
            <person name="Goker M."/>
            <person name="Bristow J."/>
            <person name="Eisen J.A."/>
            <person name="Markowitz V."/>
            <person name="Hugenholtz P."/>
            <person name="Kyrpides N.C."/>
            <person name="Klenk H.P."/>
            <person name="Lapidus A."/>
        </authorList>
    </citation>
    <scope>NUCLEOTIDE SEQUENCE [LARGE SCALE GENOMIC DNA]</scope>
    <source>
        <strain evidence="9">ATCC 27377 / DSM 6068 / ICPB 4128</strain>
    </source>
</reference>
<feature type="region of interest" description="Disordered" evidence="6">
    <location>
        <begin position="455"/>
        <end position="536"/>
    </location>
</feature>
<dbReference type="Pfam" id="PF07244">
    <property type="entry name" value="POTRA"/>
    <property type="match status" value="4"/>
</dbReference>
<keyword evidence="2" id="KW-0812">Transmembrane</keyword>
<feature type="domain" description="POTRA" evidence="7">
    <location>
        <begin position="61"/>
        <end position="132"/>
    </location>
</feature>
<evidence type="ECO:0000259" key="7">
    <source>
        <dbReference type="PROSITE" id="PS51779"/>
    </source>
</evidence>
<dbReference type="OrthoDB" id="231360at2"/>
<feature type="compositionally biased region" description="Pro residues" evidence="6">
    <location>
        <begin position="520"/>
        <end position="529"/>
    </location>
</feature>
<feature type="domain" description="POTRA" evidence="7">
    <location>
        <begin position="212"/>
        <end position="297"/>
    </location>
</feature>
<dbReference type="PROSITE" id="PS51779">
    <property type="entry name" value="POTRA"/>
    <property type="match status" value="3"/>
</dbReference>
<feature type="domain" description="POTRA" evidence="7">
    <location>
        <begin position="300"/>
        <end position="378"/>
    </location>
</feature>
<keyword evidence="5" id="KW-0998">Cell outer membrane</keyword>
<proteinExistence type="predicted"/>
<dbReference type="KEGG" id="psl:Psta_2664"/>
<keyword evidence="4" id="KW-0472">Membrane</keyword>
<keyword evidence="9" id="KW-1185">Reference proteome</keyword>
<evidence type="ECO:0000256" key="6">
    <source>
        <dbReference type="SAM" id="MobiDB-lite"/>
    </source>
</evidence>
<comment type="subcellular location">
    <subcellularLocation>
        <location evidence="1">Membrane</location>
    </subcellularLocation>
</comment>
<evidence type="ECO:0000256" key="5">
    <source>
        <dbReference type="ARBA" id="ARBA00023237"/>
    </source>
</evidence>
<evidence type="ECO:0000313" key="9">
    <source>
        <dbReference type="Proteomes" id="UP000001887"/>
    </source>
</evidence>